<evidence type="ECO:0000313" key="2">
    <source>
        <dbReference type="Proteomes" id="UP000799754"/>
    </source>
</evidence>
<dbReference type="EMBL" id="MU006754">
    <property type="protein sequence ID" value="KAF2621557.1"/>
    <property type="molecule type" value="Genomic_DNA"/>
</dbReference>
<dbReference type="Proteomes" id="UP000799754">
    <property type="component" value="Unassembled WGS sequence"/>
</dbReference>
<protein>
    <submittedName>
        <fullName evidence="1">Uncharacterized protein</fullName>
    </submittedName>
</protein>
<gene>
    <name evidence="1" type="ORF">BU25DRAFT_495735</name>
</gene>
<proteinExistence type="predicted"/>
<sequence>MSLKVEDAVPLPHLFSSRSATWPSSYSSQACSLGSSPALKSPQPPHTYSHMHESPMPSHHINNLPTTGWYDPSITATEYQYIGYEHYIPPHSTAVLSPPTSTFSQATQKPASIAHADSSARVISPVPVYPQSSLLRESAQQSVELPQTLDPTSQRSPAHLKVDSHGQESSHGNFSVLQPVPSTSSWAIDPLGIHTPSLQSDSYYTNFAQHIRGLRTGETTIELPSTAPQPRRVFTPIAPQPIDTPRSMAAKRSRDDDENMELSKRRRRSESTTSTQLELSEEDRLLLKLKEEEFMPWKDIAARFQNDLGKQYQIPALQMRLKRLRERMRVWSEADVKALRMAHEYWAQNKFDIISQKMLEFGAQEKWTARQCARKWTESDAMPTPMPQYDQHAQHTFTPYSMSPAEPATSFLPYMHA</sequence>
<organism evidence="1 2">
    <name type="scientific">Macroventuria anomochaeta</name>
    <dbReference type="NCBI Taxonomy" id="301207"/>
    <lineage>
        <taxon>Eukaryota</taxon>
        <taxon>Fungi</taxon>
        <taxon>Dikarya</taxon>
        <taxon>Ascomycota</taxon>
        <taxon>Pezizomycotina</taxon>
        <taxon>Dothideomycetes</taxon>
        <taxon>Pleosporomycetidae</taxon>
        <taxon>Pleosporales</taxon>
        <taxon>Pleosporineae</taxon>
        <taxon>Didymellaceae</taxon>
        <taxon>Macroventuria</taxon>
    </lineage>
</organism>
<evidence type="ECO:0000313" key="1">
    <source>
        <dbReference type="EMBL" id="KAF2621557.1"/>
    </source>
</evidence>
<comment type="caution">
    <text evidence="1">The sequence shown here is derived from an EMBL/GenBank/DDBJ whole genome shotgun (WGS) entry which is preliminary data.</text>
</comment>
<name>A0ACB6RIP0_9PLEO</name>
<keyword evidence="2" id="KW-1185">Reference proteome</keyword>
<accession>A0ACB6RIP0</accession>
<reference evidence="1" key="1">
    <citation type="journal article" date="2020" name="Stud. Mycol.">
        <title>101 Dothideomycetes genomes: a test case for predicting lifestyles and emergence of pathogens.</title>
        <authorList>
            <person name="Haridas S."/>
            <person name="Albert R."/>
            <person name="Binder M."/>
            <person name="Bloem J."/>
            <person name="Labutti K."/>
            <person name="Salamov A."/>
            <person name="Andreopoulos B."/>
            <person name="Baker S."/>
            <person name="Barry K."/>
            <person name="Bills G."/>
            <person name="Bluhm B."/>
            <person name="Cannon C."/>
            <person name="Castanera R."/>
            <person name="Culley D."/>
            <person name="Daum C."/>
            <person name="Ezra D."/>
            <person name="Gonzalez J."/>
            <person name="Henrissat B."/>
            <person name="Kuo A."/>
            <person name="Liang C."/>
            <person name="Lipzen A."/>
            <person name="Lutzoni F."/>
            <person name="Magnuson J."/>
            <person name="Mondo S."/>
            <person name="Nolan M."/>
            <person name="Ohm R."/>
            <person name="Pangilinan J."/>
            <person name="Park H.-J."/>
            <person name="Ramirez L."/>
            <person name="Alfaro M."/>
            <person name="Sun H."/>
            <person name="Tritt A."/>
            <person name="Yoshinaga Y."/>
            <person name="Zwiers L.-H."/>
            <person name="Turgeon B."/>
            <person name="Goodwin S."/>
            <person name="Spatafora J."/>
            <person name="Crous P."/>
            <person name="Grigoriev I."/>
        </authorList>
    </citation>
    <scope>NUCLEOTIDE SEQUENCE</scope>
    <source>
        <strain evidence="1">CBS 525.71</strain>
    </source>
</reference>